<comment type="caution">
    <text evidence="2">The sequence shown here is derived from an EMBL/GenBank/DDBJ whole genome shotgun (WGS) entry which is preliminary data.</text>
</comment>
<evidence type="ECO:0000259" key="1">
    <source>
        <dbReference type="PROSITE" id="PS51208"/>
    </source>
</evidence>
<name>A0ABS5G312_9BRAD</name>
<dbReference type="Pfam" id="PF03797">
    <property type="entry name" value="Autotransporter"/>
    <property type="match status" value="1"/>
</dbReference>
<sequence>MDSKIRKRSEAAAAGVVLLSAWMTTGGAKAECTTPGVAASCSGSITTAVTVYDAAAATATPASGSNAYTPANPAFPARGYNPNPPTAIITLDATANRTLVTNTQAGLADRGMIAANFSNAENPAVNNVVINNAGWLSLTTSQLSAGRLHVVVADSQVNRFTVNNTGTLAATQNVFSTFDPARLTVSTGATATARYNGTNLAIISALYSDDNTNSFVLNNRAGGTVSATGHFAAAYYGRAATIIANSGIIANTDWTAASRFYDGHWAIAVFAGAEFRTVAGSNPDTPLYAFDSNGNVTVSETKTLNLTNTAGGVIKGDILALDTNPLTTAAGRASGQAFPLTGSGSNSGPRDSVIANAGLIQGNLYLGSGAHNVTNSGTISGKIEVDQSASRGSFTKGIAGTAAGTFSSSGTGTDAGGRACPAAGTNTTDPLCAATTAQAASFSGARNFRLVNSGRLDGDITIIDQRGASNTILLRGTGFSGNVVARNGIGSNALTLDGVTSLASVVNFGMLDLMKSQVTVSSVNGVQLVDNAVLRTTIYGPGGTAAAPSTNLGNISGRLAFAGTGTIAPRLQGIVRDGDVYRVATSVSTAPLNVDFSGALVSFNADSTTGALLLKANVRSPASIAGLSPSSLAALDHLVGYRGGNAQLQALGGAVQSLRSDNEVRRAGDQLRPFVNGAQIEVPLATAALLQGQIDNRLTAAAAGASPNARVASAFADDTDPLTSVLLAFAPTKARPTLKAPAVVPEPERTVWGSLIGTNISQREVGGVAGYAGNTGGLVAGIDQRIGSASRIGAAFGYAASAMDDKTAAGDSVGIQHYQGTVYGAYVQPSWYVSGSAGVALLDYTTTRRIGFAGFADSVSGSHKGWLTVGRAELGVPVKVDQAVLTPFAGVAFAHLDQQGYTEASAAGAALTIAKQTTNSVRSNLGLRSTIPLLVTSTYGFGLETLAAWRHEFGNTAQTVTAGFAGGAGTFFAAGPSPTRDTAELGAALKLIAFGDRQSLSLGYNAVVGSAYLEQSAVLKVRAEF</sequence>
<dbReference type="InterPro" id="IPR036709">
    <property type="entry name" value="Autotransporte_beta_dom_sf"/>
</dbReference>
<reference evidence="3" key="1">
    <citation type="journal article" date="2021" name="ISME J.">
        <title>Evolutionary origin and ecological implication of a unique nif island in free-living Bradyrhizobium lineages.</title>
        <authorList>
            <person name="Tao J."/>
        </authorList>
    </citation>
    <scope>NUCLEOTIDE SEQUENCE [LARGE SCALE GENOMIC DNA]</scope>
    <source>
        <strain evidence="3">SZCCT0094</strain>
    </source>
</reference>
<keyword evidence="3" id="KW-1185">Reference proteome</keyword>
<dbReference type="SUPFAM" id="SSF103515">
    <property type="entry name" value="Autotransporter"/>
    <property type="match status" value="1"/>
</dbReference>
<dbReference type="EMBL" id="JAFCLK010000006">
    <property type="protein sequence ID" value="MBR1135708.1"/>
    <property type="molecule type" value="Genomic_DNA"/>
</dbReference>
<dbReference type="Gene3D" id="2.40.128.130">
    <property type="entry name" value="Autotransporter beta-domain"/>
    <property type="match status" value="1"/>
</dbReference>
<organism evidence="2 3">
    <name type="scientific">Bradyrhizobium denitrificans</name>
    <dbReference type="NCBI Taxonomy" id="2734912"/>
    <lineage>
        <taxon>Bacteria</taxon>
        <taxon>Pseudomonadati</taxon>
        <taxon>Pseudomonadota</taxon>
        <taxon>Alphaproteobacteria</taxon>
        <taxon>Hyphomicrobiales</taxon>
        <taxon>Nitrobacteraceae</taxon>
        <taxon>Bradyrhizobium</taxon>
    </lineage>
</organism>
<gene>
    <name evidence="2" type="ORF">JQ619_08020</name>
</gene>
<evidence type="ECO:0000313" key="2">
    <source>
        <dbReference type="EMBL" id="MBR1135708.1"/>
    </source>
</evidence>
<dbReference type="PROSITE" id="PS51208">
    <property type="entry name" value="AUTOTRANSPORTER"/>
    <property type="match status" value="1"/>
</dbReference>
<protein>
    <submittedName>
        <fullName evidence="2">Autotransporter domain-containing protein</fullName>
    </submittedName>
</protein>
<dbReference type="RefSeq" id="WP_172235496.1">
    <property type="nucleotide sequence ID" value="NZ_JABFDP010000002.1"/>
</dbReference>
<dbReference type="SMART" id="SM00869">
    <property type="entry name" value="Autotransporter"/>
    <property type="match status" value="1"/>
</dbReference>
<dbReference type="InterPro" id="IPR005546">
    <property type="entry name" value="Autotransporte_beta"/>
</dbReference>
<accession>A0ABS5G312</accession>
<dbReference type="Proteomes" id="UP001314635">
    <property type="component" value="Unassembled WGS sequence"/>
</dbReference>
<feature type="domain" description="Autotransporter" evidence="1">
    <location>
        <begin position="744"/>
        <end position="1025"/>
    </location>
</feature>
<evidence type="ECO:0000313" key="3">
    <source>
        <dbReference type="Proteomes" id="UP001314635"/>
    </source>
</evidence>
<proteinExistence type="predicted"/>